<organism evidence="2 3">
    <name type="scientific">Geodia barretti</name>
    <name type="common">Barrett's horny sponge</name>
    <dbReference type="NCBI Taxonomy" id="519541"/>
    <lineage>
        <taxon>Eukaryota</taxon>
        <taxon>Metazoa</taxon>
        <taxon>Porifera</taxon>
        <taxon>Demospongiae</taxon>
        <taxon>Heteroscleromorpha</taxon>
        <taxon>Tetractinellida</taxon>
        <taxon>Astrophorina</taxon>
        <taxon>Geodiidae</taxon>
        <taxon>Geodia</taxon>
    </lineage>
</organism>
<accession>A0AA35RBR8</accession>
<keyword evidence="2" id="KW-0489">Methyltransferase</keyword>
<dbReference type="SUPFAM" id="SSF53335">
    <property type="entry name" value="S-adenosyl-L-methionine-dependent methyltransferases"/>
    <property type="match status" value="1"/>
</dbReference>
<protein>
    <submittedName>
        <fullName evidence="2">Uncharacterized methyltransferase YbaJ</fullName>
    </submittedName>
</protein>
<comment type="caution">
    <text evidence="2">The sequence shown here is derived from an EMBL/GenBank/DDBJ whole genome shotgun (WGS) entry which is preliminary data.</text>
</comment>
<dbReference type="AlphaFoldDB" id="A0AA35RBR8"/>
<reference evidence="2" key="1">
    <citation type="submission" date="2023-03" db="EMBL/GenBank/DDBJ databases">
        <authorList>
            <person name="Steffen K."/>
            <person name="Cardenas P."/>
        </authorList>
    </citation>
    <scope>NUCLEOTIDE SEQUENCE</scope>
</reference>
<dbReference type="InterPro" id="IPR029063">
    <property type="entry name" value="SAM-dependent_MTases_sf"/>
</dbReference>
<dbReference type="InterPro" id="IPR013216">
    <property type="entry name" value="Methyltransf_11"/>
</dbReference>
<dbReference type="CDD" id="cd02440">
    <property type="entry name" value="AdoMet_MTases"/>
    <property type="match status" value="1"/>
</dbReference>
<dbReference type="GO" id="GO:0008757">
    <property type="term" value="F:S-adenosylmethionine-dependent methyltransferase activity"/>
    <property type="evidence" value="ECO:0007669"/>
    <property type="project" value="InterPro"/>
</dbReference>
<evidence type="ECO:0000313" key="2">
    <source>
        <dbReference type="EMBL" id="CAI8008284.1"/>
    </source>
</evidence>
<evidence type="ECO:0000259" key="1">
    <source>
        <dbReference type="Pfam" id="PF08241"/>
    </source>
</evidence>
<name>A0AA35RBR8_GEOBA</name>
<dbReference type="Proteomes" id="UP001174909">
    <property type="component" value="Unassembled WGS sequence"/>
</dbReference>
<keyword evidence="3" id="KW-1185">Reference proteome</keyword>
<dbReference type="Gene3D" id="3.40.50.150">
    <property type="entry name" value="Vaccinia Virus protein VP39"/>
    <property type="match status" value="1"/>
</dbReference>
<dbReference type="Pfam" id="PF08241">
    <property type="entry name" value="Methyltransf_11"/>
    <property type="match status" value="1"/>
</dbReference>
<feature type="domain" description="Methyltransferase type 11" evidence="1">
    <location>
        <begin position="60"/>
        <end position="155"/>
    </location>
</feature>
<keyword evidence="2" id="KW-0808">Transferase</keyword>
<proteinExistence type="predicted"/>
<sequence length="264" mass="29210">IVKHNSAAWDKYVEGGIEWSVPVDGDAIAAARQALPGVWLTDKTPVPSKWFEGIPGNDALCLAAGGGQQVPLLAAAGFNVTSYDNSLRQLAQDRLVAEREGLTINTVQGDMADLSAFADASFDLVFHPISNLFAEGVLPVWREAYRVLRPGGVLMAGFINPIEFIFDRARIEETGEFAVRYALPYSDIESLSEEELQRWLDEGEAFEFGHTLTDQIGGQIDAGFVITGFYEDKRIPHERSENDHEFLLSRYTPVYIATRALKQT</sequence>
<dbReference type="GO" id="GO:0032259">
    <property type="term" value="P:methylation"/>
    <property type="evidence" value="ECO:0007669"/>
    <property type="project" value="UniProtKB-KW"/>
</dbReference>
<evidence type="ECO:0000313" key="3">
    <source>
        <dbReference type="Proteomes" id="UP001174909"/>
    </source>
</evidence>
<dbReference type="EMBL" id="CASHTH010000832">
    <property type="protein sequence ID" value="CAI8008284.1"/>
    <property type="molecule type" value="Genomic_DNA"/>
</dbReference>
<gene>
    <name evidence="2" type="ORF">GBAR_LOCUS5682</name>
</gene>
<feature type="non-terminal residue" evidence="2">
    <location>
        <position position="1"/>
    </location>
</feature>